<evidence type="ECO:0000313" key="3">
    <source>
        <dbReference type="EMBL" id="QDV19200.1"/>
    </source>
</evidence>
<feature type="transmembrane region" description="Helical" evidence="1">
    <location>
        <begin position="20"/>
        <end position="39"/>
    </location>
</feature>
<keyword evidence="1" id="KW-0472">Membrane</keyword>
<feature type="domain" description="TadE-like" evidence="2">
    <location>
        <begin position="18"/>
        <end position="60"/>
    </location>
</feature>
<evidence type="ECO:0000256" key="1">
    <source>
        <dbReference type="SAM" id="Phobius"/>
    </source>
</evidence>
<dbReference type="AlphaFoldDB" id="A0A518FSB7"/>
<proteinExistence type="predicted"/>
<reference evidence="3 4" key="1">
    <citation type="submission" date="2019-02" db="EMBL/GenBank/DDBJ databases">
        <title>Deep-cultivation of Planctomycetes and their phenomic and genomic characterization uncovers novel biology.</title>
        <authorList>
            <person name="Wiegand S."/>
            <person name="Jogler M."/>
            <person name="Boedeker C."/>
            <person name="Pinto D."/>
            <person name="Vollmers J."/>
            <person name="Rivas-Marin E."/>
            <person name="Kohn T."/>
            <person name="Peeters S.H."/>
            <person name="Heuer A."/>
            <person name="Rast P."/>
            <person name="Oberbeckmann S."/>
            <person name="Bunk B."/>
            <person name="Jeske O."/>
            <person name="Meyerdierks A."/>
            <person name="Storesund J.E."/>
            <person name="Kallscheuer N."/>
            <person name="Luecker S."/>
            <person name="Lage O.M."/>
            <person name="Pohl T."/>
            <person name="Merkel B.J."/>
            <person name="Hornburger P."/>
            <person name="Mueller R.-W."/>
            <person name="Bruemmer F."/>
            <person name="Labrenz M."/>
            <person name="Spormann A.M."/>
            <person name="Op den Camp H."/>
            <person name="Overmann J."/>
            <person name="Amann R."/>
            <person name="Jetten M.S.M."/>
            <person name="Mascher T."/>
            <person name="Medema M.H."/>
            <person name="Devos D.P."/>
            <person name="Kaster A.-K."/>
            <person name="Ovreas L."/>
            <person name="Rohde M."/>
            <person name="Galperin M.Y."/>
            <person name="Jogler C."/>
        </authorList>
    </citation>
    <scope>NUCLEOTIDE SEQUENCE [LARGE SCALE GENOMIC DNA]</scope>
    <source>
        <strain evidence="3 4">Pan153</strain>
    </source>
</reference>
<accession>A0A518FSB7</accession>
<protein>
    <submittedName>
        <fullName evidence="3">TadE-like protein</fullName>
    </submittedName>
</protein>
<organism evidence="3 4">
    <name type="scientific">Gimesia panareensis</name>
    <dbReference type="NCBI Taxonomy" id="2527978"/>
    <lineage>
        <taxon>Bacteria</taxon>
        <taxon>Pseudomonadati</taxon>
        <taxon>Planctomycetota</taxon>
        <taxon>Planctomycetia</taxon>
        <taxon>Planctomycetales</taxon>
        <taxon>Planctomycetaceae</taxon>
        <taxon>Gimesia</taxon>
    </lineage>
</organism>
<keyword evidence="1" id="KW-0812">Transmembrane</keyword>
<dbReference type="EMBL" id="CP036317">
    <property type="protein sequence ID" value="QDV19200.1"/>
    <property type="molecule type" value="Genomic_DNA"/>
</dbReference>
<gene>
    <name evidence="3" type="ORF">Pan153_38650</name>
</gene>
<dbReference type="InterPro" id="IPR012495">
    <property type="entry name" value="TadE-like_dom"/>
</dbReference>
<keyword evidence="1" id="KW-1133">Transmembrane helix</keyword>
<dbReference type="Proteomes" id="UP000320839">
    <property type="component" value="Chromosome"/>
</dbReference>
<evidence type="ECO:0000313" key="4">
    <source>
        <dbReference type="Proteomes" id="UP000320839"/>
    </source>
</evidence>
<dbReference type="OrthoDB" id="289290at2"/>
<name>A0A518FSB7_9PLAN</name>
<dbReference type="RefSeq" id="WP_145457266.1">
    <property type="nucleotide sequence ID" value="NZ_CP036317.1"/>
</dbReference>
<sequence>MLIHRKTVLAQDSSQRKGVAAVECALVAPLLVLITMGAIDSGQFVNMAQVVNDASYAGARQASQNTALNQSEVRAAVLNYIAQQCPHISATQLDSAITVNVYRSLNVSLLGGDLTAVLNGDLTTILSGEPVAVQVIFRYDSVRWLNGFPGLGGRSLETTTYMRRE</sequence>
<dbReference type="Pfam" id="PF07811">
    <property type="entry name" value="TadE"/>
    <property type="match status" value="1"/>
</dbReference>
<evidence type="ECO:0000259" key="2">
    <source>
        <dbReference type="Pfam" id="PF07811"/>
    </source>
</evidence>